<reference evidence="2" key="1">
    <citation type="journal article" date="2017" name="Front. Plant Sci.">
        <title>Climate Clever Clovers: New Paradigm to Reduce the Environmental Footprint of Ruminants by Breeding Low Methanogenic Forages Utilizing Haplotype Variation.</title>
        <authorList>
            <person name="Kaur P."/>
            <person name="Appels R."/>
            <person name="Bayer P.E."/>
            <person name="Keeble-Gagnere G."/>
            <person name="Wang J."/>
            <person name="Hirakawa H."/>
            <person name="Shirasawa K."/>
            <person name="Vercoe P."/>
            <person name="Stefanova K."/>
            <person name="Durmic Z."/>
            <person name="Nichols P."/>
            <person name="Revell C."/>
            <person name="Isobe S.N."/>
            <person name="Edwards D."/>
            <person name="Erskine W."/>
        </authorList>
    </citation>
    <scope>NUCLEOTIDE SEQUENCE [LARGE SCALE GENOMIC DNA]</scope>
    <source>
        <strain evidence="2">cv. Daliak</strain>
    </source>
</reference>
<accession>A0A2Z6NM76</accession>
<evidence type="ECO:0000313" key="1">
    <source>
        <dbReference type="EMBL" id="GAU43113.1"/>
    </source>
</evidence>
<dbReference type="EMBL" id="DF973957">
    <property type="protein sequence ID" value="GAU43113.1"/>
    <property type="molecule type" value="Genomic_DNA"/>
</dbReference>
<evidence type="ECO:0000313" key="2">
    <source>
        <dbReference type="Proteomes" id="UP000242715"/>
    </source>
</evidence>
<organism evidence="1 2">
    <name type="scientific">Trifolium subterraneum</name>
    <name type="common">Subterranean clover</name>
    <dbReference type="NCBI Taxonomy" id="3900"/>
    <lineage>
        <taxon>Eukaryota</taxon>
        <taxon>Viridiplantae</taxon>
        <taxon>Streptophyta</taxon>
        <taxon>Embryophyta</taxon>
        <taxon>Tracheophyta</taxon>
        <taxon>Spermatophyta</taxon>
        <taxon>Magnoliopsida</taxon>
        <taxon>eudicotyledons</taxon>
        <taxon>Gunneridae</taxon>
        <taxon>Pentapetalae</taxon>
        <taxon>rosids</taxon>
        <taxon>fabids</taxon>
        <taxon>Fabales</taxon>
        <taxon>Fabaceae</taxon>
        <taxon>Papilionoideae</taxon>
        <taxon>50 kb inversion clade</taxon>
        <taxon>NPAAA clade</taxon>
        <taxon>Hologalegina</taxon>
        <taxon>IRL clade</taxon>
        <taxon>Trifolieae</taxon>
        <taxon>Trifolium</taxon>
    </lineage>
</organism>
<proteinExistence type="predicted"/>
<protein>
    <submittedName>
        <fullName evidence="1">Uncharacterized protein</fullName>
    </submittedName>
</protein>
<dbReference type="Proteomes" id="UP000242715">
    <property type="component" value="Unassembled WGS sequence"/>
</dbReference>
<name>A0A2Z6NM76_TRISU</name>
<gene>
    <name evidence="1" type="ORF">TSUD_373080</name>
</gene>
<sequence>MTINFDVNRDEFEVQLHVNHEAQTIAAQLKGRSLEKGLITHPNTMFGLRERGRKESQGRERWWKVNLSTIWTNLKKGRKEKNWWVPPNPFRATLDGKREDGPKFWRKRLYYPSFSSNFIILHYNHLNQNP</sequence>
<dbReference type="AlphaFoldDB" id="A0A2Z6NM76"/>
<keyword evidence="2" id="KW-1185">Reference proteome</keyword>